<evidence type="ECO:0000256" key="1">
    <source>
        <dbReference type="SAM" id="MobiDB-lite"/>
    </source>
</evidence>
<name>D7MXP8_ARALL</name>
<feature type="compositionally biased region" description="Basic residues" evidence="1">
    <location>
        <begin position="183"/>
        <end position="193"/>
    </location>
</feature>
<feature type="region of interest" description="Disordered" evidence="1">
    <location>
        <begin position="53"/>
        <end position="87"/>
    </location>
</feature>
<keyword evidence="3" id="KW-1185">Reference proteome</keyword>
<dbReference type="AlphaFoldDB" id="D7MXP8"/>
<reference evidence="3" key="1">
    <citation type="journal article" date="2011" name="Nat. Genet.">
        <title>The Arabidopsis lyrata genome sequence and the basis of rapid genome size change.</title>
        <authorList>
            <person name="Hu T.T."/>
            <person name="Pattyn P."/>
            <person name="Bakker E.G."/>
            <person name="Cao J."/>
            <person name="Cheng J.-F."/>
            <person name="Clark R.M."/>
            <person name="Fahlgren N."/>
            <person name="Fawcett J.A."/>
            <person name="Grimwood J."/>
            <person name="Gundlach H."/>
            <person name="Haberer G."/>
            <person name="Hollister J.D."/>
            <person name="Ossowski S."/>
            <person name="Ottilar R.P."/>
            <person name="Salamov A.A."/>
            <person name="Schneeberger K."/>
            <person name="Spannagl M."/>
            <person name="Wang X."/>
            <person name="Yang L."/>
            <person name="Nasrallah M.E."/>
            <person name="Bergelson J."/>
            <person name="Carrington J.C."/>
            <person name="Gaut B.S."/>
            <person name="Schmutz J."/>
            <person name="Mayer K.F.X."/>
            <person name="Van de Peer Y."/>
            <person name="Grigoriev I.V."/>
            <person name="Nordborg M."/>
            <person name="Weigel D."/>
            <person name="Guo Y.-L."/>
        </authorList>
    </citation>
    <scope>NUCLEOTIDE SEQUENCE [LARGE SCALE GENOMIC DNA]</scope>
    <source>
        <strain evidence="3">cv. MN47</strain>
    </source>
</reference>
<evidence type="ECO:0000313" key="3">
    <source>
        <dbReference type="Proteomes" id="UP000008694"/>
    </source>
</evidence>
<dbReference type="HOGENOM" id="CLU_1410591_0_0_1"/>
<accession>D7MXP8</accession>
<organism evidence="3">
    <name type="scientific">Arabidopsis lyrata subsp. lyrata</name>
    <name type="common">Lyre-leaved rock-cress</name>
    <dbReference type="NCBI Taxonomy" id="81972"/>
    <lineage>
        <taxon>Eukaryota</taxon>
        <taxon>Viridiplantae</taxon>
        <taxon>Streptophyta</taxon>
        <taxon>Embryophyta</taxon>
        <taxon>Tracheophyta</taxon>
        <taxon>Spermatophyta</taxon>
        <taxon>Magnoliopsida</taxon>
        <taxon>eudicotyledons</taxon>
        <taxon>Gunneridae</taxon>
        <taxon>Pentapetalae</taxon>
        <taxon>rosids</taxon>
        <taxon>malvids</taxon>
        <taxon>Brassicales</taxon>
        <taxon>Brassicaceae</taxon>
        <taxon>Camelineae</taxon>
        <taxon>Arabidopsis</taxon>
    </lineage>
</organism>
<feature type="compositionally biased region" description="Polar residues" evidence="1">
    <location>
        <begin position="78"/>
        <end position="87"/>
    </location>
</feature>
<dbReference type="Gramene" id="fgenesh1_pg.C_scaffold_488000002">
    <property type="protein sequence ID" value="fgenesh1_pg.C_scaffold_488000002"/>
    <property type="gene ID" value="fgenesh1_pg.C_scaffold_488000002"/>
</dbReference>
<protein>
    <submittedName>
        <fullName evidence="2">Predicted protein</fullName>
    </submittedName>
</protein>
<evidence type="ECO:0000313" key="2">
    <source>
        <dbReference type="EMBL" id="EFH38684.1"/>
    </source>
</evidence>
<sequence>MLRTEMRMCPSAPDVPSSSHAPLVNAGRPTLRDQPPPRYAEIVLQTLPVHVVAASGTPPPNVPSKTDISKSNHRYLASPTNESSNEWQKLSLTQGGSSVTAAQFAEEEEAIQIGQRIIRRRSSSPQRPPTILPDQSNKPLTSITSQPSAGIITTSKEVSVAKVAKKPPSKSGKSSQSSQSRRIPGKGRANHHA</sequence>
<dbReference type="Proteomes" id="UP000008694">
    <property type="component" value="Unassembled WGS sequence"/>
</dbReference>
<dbReference type="EMBL" id="GL349047">
    <property type="protein sequence ID" value="EFH38684.1"/>
    <property type="molecule type" value="Genomic_DNA"/>
</dbReference>
<feature type="compositionally biased region" description="Polar residues" evidence="1">
    <location>
        <begin position="133"/>
        <end position="154"/>
    </location>
</feature>
<feature type="compositionally biased region" description="Low complexity" evidence="1">
    <location>
        <begin position="169"/>
        <end position="180"/>
    </location>
</feature>
<feature type="region of interest" description="Disordered" evidence="1">
    <location>
        <begin position="118"/>
        <end position="193"/>
    </location>
</feature>
<gene>
    <name evidence="2" type="ORF">ARALYDRAFT_359620</name>
</gene>
<proteinExistence type="predicted"/>
<feature type="region of interest" description="Disordered" evidence="1">
    <location>
        <begin position="1"/>
        <end position="36"/>
    </location>
</feature>